<proteinExistence type="predicted"/>
<protein>
    <submittedName>
        <fullName evidence="2">Uncharacterized protein</fullName>
    </submittedName>
</protein>
<accession>A0AAW0UQA9</accession>
<dbReference type="Proteomes" id="UP001487740">
    <property type="component" value="Unassembled WGS sequence"/>
</dbReference>
<sequence>MGRVRARYGGPGCHSRYLINSSAPLQPSSLLTGSREKLVCRAEEYHGRLRRRLKTRTGSSVRHLAAPRPQ</sequence>
<gene>
    <name evidence="2" type="ORF">O3P69_001375</name>
</gene>
<dbReference type="EMBL" id="JARAKH010000008">
    <property type="protein sequence ID" value="KAK8402220.1"/>
    <property type="molecule type" value="Genomic_DNA"/>
</dbReference>
<keyword evidence="3" id="KW-1185">Reference proteome</keyword>
<comment type="caution">
    <text evidence="2">The sequence shown here is derived from an EMBL/GenBank/DDBJ whole genome shotgun (WGS) entry which is preliminary data.</text>
</comment>
<evidence type="ECO:0000313" key="2">
    <source>
        <dbReference type="EMBL" id="KAK8402220.1"/>
    </source>
</evidence>
<reference evidence="2 3" key="1">
    <citation type="submission" date="2023-03" db="EMBL/GenBank/DDBJ databases">
        <title>High-quality genome of Scylla paramamosain provides insights in environmental adaptation.</title>
        <authorList>
            <person name="Zhang L."/>
        </authorList>
    </citation>
    <scope>NUCLEOTIDE SEQUENCE [LARGE SCALE GENOMIC DNA]</scope>
    <source>
        <strain evidence="2">LZ_2023a</strain>
        <tissue evidence="2">Muscle</tissue>
    </source>
</reference>
<evidence type="ECO:0000313" key="3">
    <source>
        <dbReference type="Proteomes" id="UP001487740"/>
    </source>
</evidence>
<name>A0AAW0UQA9_SCYPA</name>
<organism evidence="2 3">
    <name type="scientific">Scylla paramamosain</name>
    <name type="common">Mud crab</name>
    <dbReference type="NCBI Taxonomy" id="85552"/>
    <lineage>
        <taxon>Eukaryota</taxon>
        <taxon>Metazoa</taxon>
        <taxon>Ecdysozoa</taxon>
        <taxon>Arthropoda</taxon>
        <taxon>Crustacea</taxon>
        <taxon>Multicrustacea</taxon>
        <taxon>Malacostraca</taxon>
        <taxon>Eumalacostraca</taxon>
        <taxon>Eucarida</taxon>
        <taxon>Decapoda</taxon>
        <taxon>Pleocyemata</taxon>
        <taxon>Brachyura</taxon>
        <taxon>Eubrachyura</taxon>
        <taxon>Portunoidea</taxon>
        <taxon>Portunidae</taxon>
        <taxon>Portuninae</taxon>
        <taxon>Scylla</taxon>
    </lineage>
</organism>
<dbReference type="AlphaFoldDB" id="A0AAW0UQA9"/>
<evidence type="ECO:0000256" key="1">
    <source>
        <dbReference type="SAM" id="MobiDB-lite"/>
    </source>
</evidence>
<feature type="region of interest" description="Disordered" evidence="1">
    <location>
        <begin position="50"/>
        <end position="70"/>
    </location>
</feature>